<dbReference type="EMBL" id="BQNB010011869">
    <property type="protein sequence ID" value="GJS96212.1"/>
    <property type="molecule type" value="Genomic_DNA"/>
</dbReference>
<dbReference type="Proteomes" id="UP001151760">
    <property type="component" value="Unassembled WGS sequence"/>
</dbReference>
<keyword evidence="2" id="KW-1185">Reference proteome</keyword>
<name>A0ABQ5A1S7_9ASTR</name>
<accession>A0ABQ5A1S7</accession>
<evidence type="ECO:0000313" key="2">
    <source>
        <dbReference type="Proteomes" id="UP001151760"/>
    </source>
</evidence>
<gene>
    <name evidence="1" type="ORF">Tco_0803180</name>
</gene>
<comment type="caution">
    <text evidence="1">The sequence shown here is derived from an EMBL/GenBank/DDBJ whole genome shotgun (WGS) entry which is preliminary data.</text>
</comment>
<reference evidence="1" key="1">
    <citation type="journal article" date="2022" name="Int. J. Mol. Sci.">
        <title>Draft Genome of Tanacetum Coccineum: Genomic Comparison of Closely Related Tanacetum-Family Plants.</title>
        <authorList>
            <person name="Yamashiro T."/>
            <person name="Shiraishi A."/>
            <person name="Nakayama K."/>
            <person name="Satake H."/>
        </authorList>
    </citation>
    <scope>NUCLEOTIDE SEQUENCE</scope>
</reference>
<proteinExistence type="predicted"/>
<protein>
    <submittedName>
        <fullName evidence="1">Uncharacterized protein</fullName>
    </submittedName>
</protein>
<reference evidence="1" key="2">
    <citation type="submission" date="2022-01" db="EMBL/GenBank/DDBJ databases">
        <authorList>
            <person name="Yamashiro T."/>
            <person name="Shiraishi A."/>
            <person name="Satake H."/>
            <person name="Nakayama K."/>
        </authorList>
    </citation>
    <scope>NUCLEOTIDE SEQUENCE</scope>
</reference>
<evidence type="ECO:0000313" key="1">
    <source>
        <dbReference type="EMBL" id="GJS96212.1"/>
    </source>
</evidence>
<organism evidence="1 2">
    <name type="scientific">Tanacetum coccineum</name>
    <dbReference type="NCBI Taxonomy" id="301880"/>
    <lineage>
        <taxon>Eukaryota</taxon>
        <taxon>Viridiplantae</taxon>
        <taxon>Streptophyta</taxon>
        <taxon>Embryophyta</taxon>
        <taxon>Tracheophyta</taxon>
        <taxon>Spermatophyta</taxon>
        <taxon>Magnoliopsida</taxon>
        <taxon>eudicotyledons</taxon>
        <taxon>Gunneridae</taxon>
        <taxon>Pentapetalae</taxon>
        <taxon>asterids</taxon>
        <taxon>campanulids</taxon>
        <taxon>Asterales</taxon>
        <taxon>Asteraceae</taxon>
        <taxon>Asteroideae</taxon>
        <taxon>Anthemideae</taxon>
        <taxon>Anthemidinae</taxon>
        <taxon>Tanacetum</taxon>
    </lineage>
</organism>
<sequence length="178" mass="19557">MGKKHKLIVAIGTLGPSLWRLHLVESKGYEHAGSSMSRPKNCLLWTRLIKPLLSSKLFATISGIRLASRTPRWVLGELIIVRSVLVSAIGSREDFLEMGLGLSGERLGSLKECTRRGWEELETMGRGGMVLAPRGIEYRVWSGFGLAMAEIGCNWARIGPSKSSQSLSNAHKWAAVID</sequence>